<name>R0FZU6_9BRAS</name>
<dbReference type="Gene3D" id="2.40.330.10">
    <property type="entry name" value="DNA-binding pseudobarrel domain"/>
    <property type="match status" value="1"/>
</dbReference>
<dbReference type="AlphaFoldDB" id="R0FZU6"/>
<reference evidence="8" key="1">
    <citation type="journal article" date="2013" name="Nat. Genet.">
        <title>The Capsella rubella genome and the genomic consequences of rapid mating system evolution.</title>
        <authorList>
            <person name="Slotte T."/>
            <person name="Hazzouri K.M."/>
            <person name="Agren J.A."/>
            <person name="Koenig D."/>
            <person name="Maumus F."/>
            <person name="Guo Y.L."/>
            <person name="Steige K."/>
            <person name="Platts A.E."/>
            <person name="Escobar J.S."/>
            <person name="Newman L.K."/>
            <person name="Wang W."/>
            <person name="Mandakova T."/>
            <person name="Vello E."/>
            <person name="Smith L.M."/>
            <person name="Henz S.R."/>
            <person name="Steffen J."/>
            <person name="Takuno S."/>
            <person name="Brandvain Y."/>
            <person name="Coop G."/>
            <person name="Andolfatto P."/>
            <person name="Hu T.T."/>
            <person name="Blanchette M."/>
            <person name="Clark R.M."/>
            <person name="Quesneville H."/>
            <person name="Nordborg M."/>
            <person name="Gaut B.S."/>
            <person name="Lysak M.A."/>
            <person name="Jenkins J."/>
            <person name="Grimwood J."/>
            <person name="Chapman J."/>
            <person name="Prochnik S."/>
            <person name="Shu S."/>
            <person name="Rokhsar D."/>
            <person name="Schmutz J."/>
            <person name="Weigel D."/>
            <person name="Wright S.I."/>
        </authorList>
    </citation>
    <scope>NUCLEOTIDE SEQUENCE [LARGE SCALE GENOMIC DNA]</scope>
    <source>
        <strain evidence="8">cv. Monte Gargano</strain>
    </source>
</reference>
<evidence type="ECO:0000256" key="4">
    <source>
        <dbReference type="ARBA" id="ARBA00023163"/>
    </source>
</evidence>
<dbReference type="InterPro" id="IPR003340">
    <property type="entry name" value="B3_DNA-bd"/>
</dbReference>
<keyword evidence="8" id="KW-1185">Reference proteome</keyword>
<dbReference type="SMART" id="SM01019">
    <property type="entry name" value="B3"/>
    <property type="match status" value="1"/>
</dbReference>
<comment type="subcellular location">
    <subcellularLocation>
        <location evidence="1">Nucleus</location>
    </subcellularLocation>
</comment>
<dbReference type="Proteomes" id="UP000029121">
    <property type="component" value="Unassembled WGS sequence"/>
</dbReference>
<dbReference type="PANTHER" id="PTHR34269:SF15">
    <property type="entry name" value="TF-B3 DOMAIN-CONTAINING PROTEIN"/>
    <property type="match status" value="1"/>
</dbReference>
<evidence type="ECO:0000256" key="5">
    <source>
        <dbReference type="ARBA" id="ARBA00023242"/>
    </source>
</evidence>
<evidence type="ECO:0000259" key="6">
    <source>
        <dbReference type="SMART" id="SM01019"/>
    </source>
</evidence>
<dbReference type="EMBL" id="KB870808">
    <property type="protein sequence ID" value="EOA28371.1"/>
    <property type="molecule type" value="Genomic_DNA"/>
</dbReference>
<organism evidence="7 8">
    <name type="scientific">Capsella rubella</name>
    <dbReference type="NCBI Taxonomy" id="81985"/>
    <lineage>
        <taxon>Eukaryota</taxon>
        <taxon>Viridiplantae</taxon>
        <taxon>Streptophyta</taxon>
        <taxon>Embryophyta</taxon>
        <taxon>Tracheophyta</taxon>
        <taxon>Spermatophyta</taxon>
        <taxon>Magnoliopsida</taxon>
        <taxon>eudicotyledons</taxon>
        <taxon>Gunneridae</taxon>
        <taxon>Pentapetalae</taxon>
        <taxon>rosids</taxon>
        <taxon>malvids</taxon>
        <taxon>Brassicales</taxon>
        <taxon>Brassicaceae</taxon>
        <taxon>Camelineae</taxon>
        <taxon>Capsella</taxon>
    </lineage>
</organism>
<feature type="domain" description="TF-B3" evidence="6">
    <location>
        <begin position="25"/>
        <end position="130"/>
    </location>
</feature>
<evidence type="ECO:0000256" key="3">
    <source>
        <dbReference type="ARBA" id="ARBA00023125"/>
    </source>
</evidence>
<dbReference type="GO" id="GO:0003677">
    <property type="term" value="F:DNA binding"/>
    <property type="evidence" value="ECO:0007669"/>
    <property type="project" value="UniProtKB-KW"/>
</dbReference>
<dbReference type="InterPro" id="IPR015300">
    <property type="entry name" value="DNA-bd_pseudobarrel_sf"/>
</dbReference>
<keyword evidence="2" id="KW-0805">Transcription regulation</keyword>
<accession>R0FZU6</accession>
<evidence type="ECO:0000256" key="2">
    <source>
        <dbReference type="ARBA" id="ARBA00023015"/>
    </source>
</evidence>
<dbReference type="PANTHER" id="PTHR34269">
    <property type="entry name" value="TRANSCRIPTION FACTOR B3-DOMAIN FAMILY-RELATED"/>
    <property type="match status" value="1"/>
</dbReference>
<dbReference type="CDD" id="cd10017">
    <property type="entry name" value="B3_DNA"/>
    <property type="match status" value="1"/>
</dbReference>
<dbReference type="GO" id="GO:0005634">
    <property type="term" value="C:nucleus"/>
    <property type="evidence" value="ECO:0007669"/>
    <property type="project" value="UniProtKB-SubCell"/>
</dbReference>
<keyword evidence="5" id="KW-0539">Nucleus</keyword>
<proteinExistence type="predicted"/>
<dbReference type="SUPFAM" id="SSF101936">
    <property type="entry name" value="DNA-binding pseudobarrel domain"/>
    <property type="match status" value="1"/>
</dbReference>
<evidence type="ECO:0000313" key="7">
    <source>
        <dbReference type="EMBL" id="EOA28371.1"/>
    </source>
</evidence>
<evidence type="ECO:0000256" key="1">
    <source>
        <dbReference type="ARBA" id="ARBA00004123"/>
    </source>
</evidence>
<protein>
    <recommendedName>
        <fullName evidence="6">TF-B3 domain-containing protein</fullName>
    </recommendedName>
</protein>
<sequence length="136" mass="15933">MEDFIIDGDMDFKIEDLRIDGDMIISKTLSRTDVDKHGRLLLPKSQMLTVLQKMKDVTKESLQNGIELEVLDLIKNHSYSVILKFRSPSKDYILGTGWSALKYSLELKEGDNIKLYWDYLNYKFIILNFEYSLIPF</sequence>
<keyword evidence="3" id="KW-0238">DNA-binding</keyword>
<keyword evidence="4" id="KW-0804">Transcription</keyword>
<dbReference type="InterPro" id="IPR051442">
    <property type="entry name" value="B3_domain"/>
</dbReference>
<evidence type="ECO:0000313" key="8">
    <source>
        <dbReference type="Proteomes" id="UP000029121"/>
    </source>
</evidence>
<gene>
    <name evidence="7" type="ORF">CARUB_v10024576mg</name>
</gene>